<sequence>MEERKKNKNELCGCCRLIFTPIPANRPPSIDASFWAQATAMGEVCGETEAGHIEISAQGLIPLGVYTLWFLTDRGPFPAAPLDANFTADGFDPNRLVVNGNGILNYYIAPLDYNPFRGIPIPGGIANIQSVVITYHSNRTTNGLSQGTINVNAFDQLIAPFCLPR</sequence>
<comment type="caution">
    <text evidence="1">The sequence shown here is derived from an EMBL/GenBank/DDBJ whole genome shotgun (WGS) entry which is preliminary data.</text>
</comment>
<protein>
    <submittedName>
        <fullName evidence="1">Uncharacterized protein</fullName>
    </submittedName>
</protein>
<organism evidence="1 2">
    <name type="scientific">Anaerosporomusa subterranea</name>
    <dbReference type="NCBI Taxonomy" id="1794912"/>
    <lineage>
        <taxon>Bacteria</taxon>
        <taxon>Bacillati</taxon>
        <taxon>Bacillota</taxon>
        <taxon>Negativicutes</taxon>
        <taxon>Acetonemataceae</taxon>
        <taxon>Anaerosporomusa</taxon>
    </lineage>
</organism>
<dbReference type="Proteomes" id="UP000076268">
    <property type="component" value="Unassembled WGS sequence"/>
</dbReference>
<dbReference type="EMBL" id="LSGP01000001">
    <property type="protein sequence ID" value="KYZ77987.1"/>
    <property type="molecule type" value="Genomic_DNA"/>
</dbReference>
<dbReference type="AlphaFoldDB" id="A0A154BVP6"/>
<proteinExistence type="predicted"/>
<evidence type="ECO:0000313" key="1">
    <source>
        <dbReference type="EMBL" id="KYZ77987.1"/>
    </source>
</evidence>
<gene>
    <name evidence="1" type="ORF">AXX12_00120</name>
</gene>
<name>A0A154BVP6_ANASB</name>
<dbReference type="RefSeq" id="WP_066236556.1">
    <property type="nucleotide sequence ID" value="NZ_LSGP01000001.1"/>
</dbReference>
<dbReference type="OrthoDB" id="1680178at2"/>
<evidence type="ECO:0000313" key="2">
    <source>
        <dbReference type="Proteomes" id="UP000076268"/>
    </source>
</evidence>
<accession>A0A154BVP6</accession>
<reference evidence="1 2" key="1">
    <citation type="submission" date="2016-02" db="EMBL/GenBank/DDBJ databases">
        <title>Anaerosporomusa subterraneum gen. nov., sp. nov., a spore-forming obligate anaerobe isolated from saprolite.</title>
        <authorList>
            <person name="Choi J.K."/>
            <person name="Shah M."/>
            <person name="Yee N."/>
        </authorList>
    </citation>
    <scope>NUCLEOTIDE SEQUENCE [LARGE SCALE GENOMIC DNA]</scope>
    <source>
        <strain evidence="1 2">RU4</strain>
    </source>
</reference>
<keyword evidence="2" id="KW-1185">Reference proteome</keyword>